<evidence type="ECO:0000313" key="2">
    <source>
        <dbReference type="Proteomes" id="UP000015525"/>
    </source>
</evidence>
<sequence>MMLRLSHGTSIVFIDGQPLIFSSGSQSLLGMNQIAGYVGCRLEEGIPFAQLAQEVLERGFAEPRAMLRAVLANWSLRGLVNACDPPPSSRPLSVQRIAIGGVRFALRHHDRVLAARVAPLFTHLETGGDAAAITYDLWQDDGMACLSRDGEPASVMQVAQAAPVIKARIADDILKSPVWLLALHAGCLHRNGKALLILGEPGAGKTTLTSWLTGQGFVYGGDDITVAGDDGRVTGLPFLPSVKSGAWKLLAPVYEDLSRLPVHVRPDRRRVRFPAPREMAGGAPARIGWIVKLRRSRSGPARLEEMPSAVALKHLLAEATSRSRGMARPSLDVMIAAAAAARCCELHYTRLDDASRLLKLMCDDEPA</sequence>
<organism evidence="1 2">
    <name type="scientific">Sphingobium quisquiliarum P25</name>
    <dbReference type="NCBI Taxonomy" id="1329909"/>
    <lineage>
        <taxon>Bacteria</taxon>
        <taxon>Pseudomonadati</taxon>
        <taxon>Pseudomonadota</taxon>
        <taxon>Alphaproteobacteria</taxon>
        <taxon>Sphingomonadales</taxon>
        <taxon>Sphingomonadaceae</taxon>
        <taxon>Sphingobium</taxon>
    </lineage>
</organism>
<protein>
    <recommendedName>
        <fullName evidence="3">HPr kinase</fullName>
    </recommendedName>
</protein>
<dbReference type="PATRIC" id="fig|1329909.3.peg.918"/>
<evidence type="ECO:0000313" key="1">
    <source>
        <dbReference type="EMBL" id="EQB10136.1"/>
    </source>
</evidence>
<evidence type="ECO:0008006" key="3">
    <source>
        <dbReference type="Google" id="ProtNLM"/>
    </source>
</evidence>
<dbReference type="EMBL" id="ATHO01000040">
    <property type="protein sequence ID" value="EQB10136.1"/>
    <property type="molecule type" value="Genomic_DNA"/>
</dbReference>
<dbReference type="SUPFAM" id="SSF53795">
    <property type="entry name" value="PEP carboxykinase-like"/>
    <property type="match status" value="1"/>
</dbReference>
<keyword evidence="2" id="KW-1185">Reference proteome</keyword>
<dbReference type="Gene3D" id="3.40.50.300">
    <property type="entry name" value="P-loop containing nucleotide triphosphate hydrolases"/>
    <property type="match status" value="1"/>
</dbReference>
<dbReference type="RefSeq" id="WP_021237261.1">
    <property type="nucleotide sequence ID" value="NZ_ATHO01000040.1"/>
</dbReference>
<dbReference type="InterPro" id="IPR027417">
    <property type="entry name" value="P-loop_NTPase"/>
</dbReference>
<proteinExistence type="predicted"/>
<comment type="caution">
    <text evidence="1">The sequence shown here is derived from an EMBL/GenBank/DDBJ whole genome shotgun (WGS) entry which is preliminary data.</text>
</comment>
<reference evidence="1 2" key="1">
    <citation type="journal article" date="2013" name="Genome Announc.">
        <title>Draft Genome Sequence of Sphingobium quisquiliarum Strain P25T, a Novel Hexachlorocyclohexane (HCH)-Degrading Bacterium Isolated from an HCH Dumpsite.</title>
        <authorList>
            <person name="Kumar Singh A."/>
            <person name="Sangwan N."/>
            <person name="Sharma A."/>
            <person name="Gupta V."/>
            <person name="Khurana J.P."/>
            <person name="Lal R."/>
        </authorList>
    </citation>
    <scope>NUCLEOTIDE SEQUENCE [LARGE SCALE GENOMIC DNA]</scope>
    <source>
        <strain evidence="1 2">P25</strain>
    </source>
</reference>
<gene>
    <name evidence="1" type="ORF">L288_04800</name>
</gene>
<accession>T0H196</accession>
<dbReference type="AlphaFoldDB" id="T0H196"/>
<dbReference type="Proteomes" id="UP000015525">
    <property type="component" value="Unassembled WGS sequence"/>
</dbReference>
<name>T0H196_9SPHN</name>